<gene>
    <name evidence="1" type="ORF">N7539_008755</name>
</gene>
<dbReference type="InterPro" id="IPR036910">
    <property type="entry name" value="HMG_box_dom_sf"/>
</dbReference>
<dbReference type="GeneID" id="81628600"/>
<dbReference type="EMBL" id="JAPWDQ010000014">
    <property type="protein sequence ID" value="KAJ5471812.1"/>
    <property type="molecule type" value="Genomic_DNA"/>
</dbReference>
<sequence>MTFPKIFKVTSEQWRRLSEDKKSEWHALANVKRESAMGKITLHIAIDPDDVAVIDPRTTWPQGLATIRPDDQDVTVAVDVSSTPLL</sequence>
<protein>
    <submittedName>
        <fullName evidence="1">Uncharacterized protein</fullName>
    </submittedName>
</protein>
<name>A0A9W9WR93_9EURO</name>
<keyword evidence="2" id="KW-1185">Reference proteome</keyword>
<reference evidence="1" key="2">
    <citation type="journal article" date="2023" name="IMA Fungus">
        <title>Comparative genomic study of the Penicillium genus elucidates a diverse pangenome and 15 lateral gene transfer events.</title>
        <authorList>
            <person name="Petersen C."/>
            <person name="Sorensen T."/>
            <person name="Nielsen M.R."/>
            <person name="Sondergaard T.E."/>
            <person name="Sorensen J.L."/>
            <person name="Fitzpatrick D.A."/>
            <person name="Frisvad J.C."/>
            <person name="Nielsen K.L."/>
        </authorList>
    </citation>
    <scope>NUCLEOTIDE SEQUENCE</scope>
    <source>
        <strain evidence="1">IBT 30728</strain>
    </source>
</reference>
<dbReference type="RefSeq" id="XP_056786358.1">
    <property type="nucleotide sequence ID" value="XM_056938350.1"/>
</dbReference>
<accession>A0A9W9WR93</accession>
<comment type="caution">
    <text evidence="1">The sequence shown here is derived from an EMBL/GenBank/DDBJ whole genome shotgun (WGS) entry which is preliminary data.</text>
</comment>
<evidence type="ECO:0000313" key="2">
    <source>
        <dbReference type="Proteomes" id="UP001148312"/>
    </source>
</evidence>
<dbReference type="Proteomes" id="UP001148312">
    <property type="component" value="Unassembled WGS sequence"/>
</dbReference>
<evidence type="ECO:0000313" key="1">
    <source>
        <dbReference type="EMBL" id="KAJ5471812.1"/>
    </source>
</evidence>
<dbReference type="SUPFAM" id="SSF47095">
    <property type="entry name" value="HMG-box"/>
    <property type="match status" value="1"/>
</dbReference>
<dbReference type="AlphaFoldDB" id="A0A9W9WR93"/>
<proteinExistence type="predicted"/>
<dbReference type="CDD" id="cd00084">
    <property type="entry name" value="HMG-box_SF"/>
    <property type="match status" value="1"/>
</dbReference>
<organism evidence="1 2">
    <name type="scientific">Penicillium diatomitis</name>
    <dbReference type="NCBI Taxonomy" id="2819901"/>
    <lineage>
        <taxon>Eukaryota</taxon>
        <taxon>Fungi</taxon>
        <taxon>Dikarya</taxon>
        <taxon>Ascomycota</taxon>
        <taxon>Pezizomycotina</taxon>
        <taxon>Eurotiomycetes</taxon>
        <taxon>Eurotiomycetidae</taxon>
        <taxon>Eurotiales</taxon>
        <taxon>Aspergillaceae</taxon>
        <taxon>Penicillium</taxon>
    </lineage>
</organism>
<reference evidence="1" key="1">
    <citation type="submission" date="2022-12" db="EMBL/GenBank/DDBJ databases">
        <authorList>
            <person name="Petersen C."/>
        </authorList>
    </citation>
    <scope>NUCLEOTIDE SEQUENCE</scope>
    <source>
        <strain evidence="1">IBT 30728</strain>
    </source>
</reference>